<reference evidence="1" key="1">
    <citation type="submission" date="2022-07" db="EMBL/GenBank/DDBJ databases">
        <title>Phylogenomic reconstructions and comparative analyses of Kickxellomycotina fungi.</title>
        <authorList>
            <person name="Reynolds N.K."/>
            <person name="Stajich J.E."/>
            <person name="Barry K."/>
            <person name="Grigoriev I.V."/>
            <person name="Crous P."/>
            <person name="Smith M.E."/>
        </authorList>
    </citation>
    <scope>NUCLEOTIDE SEQUENCE</scope>
    <source>
        <strain evidence="1">NRRL 5244</strain>
    </source>
</reference>
<gene>
    <name evidence="1" type="ORF">FBU59_002160</name>
</gene>
<dbReference type="Proteomes" id="UP001150603">
    <property type="component" value="Unassembled WGS sequence"/>
</dbReference>
<proteinExistence type="predicted"/>
<evidence type="ECO:0000313" key="2">
    <source>
        <dbReference type="Proteomes" id="UP001150603"/>
    </source>
</evidence>
<comment type="caution">
    <text evidence="1">The sequence shown here is derived from an EMBL/GenBank/DDBJ whole genome shotgun (WGS) entry which is preliminary data.</text>
</comment>
<sequence>MKLALATSTTLAVATLAIPQAHSDKDAQMQLSKRIVGGNVAPANKYPFSSIIKTIYSEGLSKCGGTIISKNHVVTAAHCVVRTATGEHALPQNIYAGYGNNTYIYQTLIPARRVFVHPQYNSTGLKNDIAILELPDLPLDGVTVATVPVYKGWLFPEMATTAIGWGMTNTTDSHSPSYLLKEATVKIGNTAPCRNHINKYLHDTFVSSNGPRICIERSLTLGNGVCTGDSGSPLLVFVRGKPYFAGVDSNGGSAQGTFSCGDAGGFDFFTNVRNYLHFIYTVTGCWF</sequence>
<dbReference type="EMBL" id="JANBPW010001134">
    <property type="protein sequence ID" value="KAJ1945963.1"/>
    <property type="molecule type" value="Genomic_DNA"/>
</dbReference>
<keyword evidence="2" id="KW-1185">Reference proteome</keyword>
<accession>A0ACC1JC98</accession>
<name>A0ACC1JC98_9FUNG</name>
<organism evidence="1 2">
    <name type="scientific">Linderina macrospora</name>
    <dbReference type="NCBI Taxonomy" id="4868"/>
    <lineage>
        <taxon>Eukaryota</taxon>
        <taxon>Fungi</taxon>
        <taxon>Fungi incertae sedis</taxon>
        <taxon>Zoopagomycota</taxon>
        <taxon>Kickxellomycotina</taxon>
        <taxon>Kickxellomycetes</taxon>
        <taxon>Kickxellales</taxon>
        <taxon>Kickxellaceae</taxon>
        <taxon>Linderina</taxon>
    </lineage>
</organism>
<protein>
    <submittedName>
        <fullName evidence="1">Uncharacterized protein</fullName>
    </submittedName>
</protein>
<evidence type="ECO:0000313" key="1">
    <source>
        <dbReference type="EMBL" id="KAJ1945963.1"/>
    </source>
</evidence>